<name>Q52PR2_9CAUD</name>
<evidence type="ECO:0000256" key="1">
    <source>
        <dbReference type="SAM" id="MobiDB-lite"/>
    </source>
</evidence>
<accession>Q52PR2</accession>
<reference evidence="2 3" key="1">
    <citation type="submission" date="2005-03" db="EMBL/GenBank/DDBJ databases">
        <title>Sequencing of bacteriophage Xp15 from Xanthomonas campestris pv. pelargonii and identification of the lysis genes.</title>
        <authorList>
            <person name="Ramadugu C."/>
            <person name="Gabriel D.W."/>
        </authorList>
    </citation>
    <scope>NUCLEOTIDE SEQUENCE [LARGE SCALE GENOMIC DNA]</scope>
</reference>
<feature type="region of interest" description="Disordered" evidence="1">
    <location>
        <begin position="1"/>
        <end position="33"/>
    </location>
</feature>
<evidence type="ECO:0000313" key="2">
    <source>
        <dbReference type="EMBL" id="AAX84896.1"/>
    </source>
</evidence>
<dbReference type="RefSeq" id="YP_239328.1">
    <property type="nucleotide sequence ID" value="NC_007024.1"/>
</dbReference>
<evidence type="ECO:0000313" key="3">
    <source>
        <dbReference type="Proteomes" id="UP000001305"/>
    </source>
</evidence>
<dbReference type="KEGG" id="vg:5076581"/>
<organism evidence="2 3">
    <name type="scientific">Xanthomonas phage Xp15</name>
    <dbReference type="NCBI Taxonomy" id="322855"/>
    <lineage>
        <taxon>Viruses</taxon>
        <taxon>Duplodnaviria</taxon>
        <taxon>Heunggongvirae</taxon>
        <taxon>Uroviricota</taxon>
        <taxon>Caudoviricetes</taxon>
        <taxon>Alachuavirus</taxon>
        <taxon>Alachuavirus Xp15</taxon>
    </lineage>
</organism>
<dbReference type="EMBL" id="AY986977">
    <property type="protein sequence ID" value="AAX84896.1"/>
    <property type="molecule type" value="Genomic_DNA"/>
</dbReference>
<dbReference type="GeneID" id="5076581"/>
<dbReference type="Proteomes" id="UP000001305">
    <property type="component" value="Segment"/>
</dbReference>
<sequence>MAASGIASTTIPSSANDVESNSTSEATSNIGAL</sequence>
<proteinExistence type="predicted"/>
<protein>
    <submittedName>
        <fullName evidence="2">Uncharacterized protein</fullName>
    </submittedName>
</protein>
<keyword evidence="3" id="KW-1185">Reference proteome</keyword>